<evidence type="ECO:0000256" key="8">
    <source>
        <dbReference type="ARBA" id="ARBA00022840"/>
    </source>
</evidence>
<evidence type="ECO:0000259" key="11">
    <source>
        <dbReference type="Pfam" id="PF00370"/>
    </source>
</evidence>
<feature type="domain" description="Carbohydrate kinase FGGY C-terminal" evidence="12">
    <location>
        <begin position="256"/>
        <end position="449"/>
    </location>
</feature>
<sequence length="499" mass="53199">MILAIDQGTTGTTCFVVDADGEPIGRAYREFQQFFPQPGWVEHDAGEIWATTRAVALDACDDAGVDPSDLDAIGITNQRETVCAWDPATGEPLHRAIVWQDRRTAGMCDRLRTDGHEPLIRERTGLVLDPYFSGTKIAWMLEHAPGLRERAARGTAVFGTIDSWLLFQLTGEHVTEPSNASRTMLFDLGTGAWDAELCELLGVPMRALPEVRPSIGGFGRVRDGVLGGATCPVGGVAGDQQAALYGQACLDRGEGKNTYGTGSFVLLNTGMAADAPGGRPTVHDGLITTVAWQIGARTVYALEASVFATGAAVQWLRDGLRIIDSAAETEALAGSLRSNDGVYLVPAFAGLGAPHWDPYARGTIVGLTRGSTRAHLARATLESIAFQTVDAVRAMEHAAGEDLRVLKADGGATANRWLMQFQADVLGVPVVVPAIHETTALGAAFLAGVGVGTWSQRDVTATWREAVRYEPAMSRDEAEALHVGWADAVSRSLRQVVPD</sequence>
<dbReference type="GO" id="GO:0005829">
    <property type="term" value="C:cytosol"/>
    <property type="evidence" value="ECO:0007669"/>
    <property type="project" value="TreeGrafter"/>
</dbReference>
<dbReference type="FunFam" id="3.30.420.40:FF:000007">
    <property type="entry name" value="Glycerol kinase"/>
    <property type="match status" value="1"/>
</dbReference>
<proteinExistence type="inferred from homology"/>
<reference evidence="13" key="1">
    <citation type="submission" date="2020-05" db="EMBL/GenBank/DDBJ databases">
        <authorList>
            <person name="Chiriac C."/>
            <person name="Salcher M."/>
            <person name="Ghai R."/>
            <person name="Kavagutti S V."/>
        </authorList>
    </citation>
    <scope>NUCLEOTIDE SEQUENCE</scope>
</reference>
<evidence type="ECO:0000313" key="13">
    <source>
        <dbReference type="EMBL" id="CAB4929397.1"/>
    </source>
</evidence>
<evidence type="ECO:0000256" key="4">
    <source>
        <dbReference type="ARBA" id="ARBA00022679"/>
    </source>
</evidence>
<dbReference type="PIRSF" id="PIRSF000538">
    <property type="entry name" value="GlpK"/>
    <property type="match status" value="1"/>
</dbReference>
<dbReference type="PANTHER" id="PTHR10196">
    <property type="entry name" value="SUGAR KINASE"/>
    <property type="match status" value="1"/>
</dbReference>
<dbReference type="GO" id="GO:0004370">
    <property type="term" value="F:glycerol kinase activity"/>
    <property type="evidence" value="ECO:0007669"/>
    <property type="project" value="UniProtKB-EC"/>
</dbReference>
<evidence type="ECO:0000256" key="10">
    <source>
        <dbReference type="ARBA" id="ARBA00052101"/>
    </source>
</evidence>
<organism evidence="13">
    <name type="scientific">freshwater metagenome</name>
    <dbReference type="NCBI Taxonomy" id="449393"/>
    <lineage>
        <taxon>unclassified sequences</taxon>
        <taxon>metagenomes</taxon>
        <taxon>ecological metagenomes</taxon>
    </lineage>
</organism>
<comment type="pathway">
    <text evidence="1">Polyol metabolism; glycerol degradation via glycerol kinase pathway; sn-glycerol 3-phosphate from glycerol: step 1/1.</text>
</comment>
<dbReference type="InterPro" id="IPR000577">
    <property type="entry name" value="Carb_kinase_FGGY"/>
</dbReference>
<dbReference type="Pfam" id="PF02782">
    <property type="entry name" value="FGGY_C"/>
    <property type="match status" value="1"/>
</dbReference>
<evidence type="ECO:0000256" key="1">
    <source>
        <dbReference type="ARBA" id="ARBA00005190"/>
    </source>
</evidence>
<keyword evidence="6" id="KW-0418">Kinase</keyword>
<dbReference type="FunFam" id="3.30.420.40:FF:000008">
    <property type="entry name" value="Glycerol kinase"/>
    <property type="match status" value="1"/>
</dbReference>
<keyword evidence="8" id="KW-0067">ATP-binding</keyword>
<dbReference type="SUPFAM" id="SSF53067">
    <property type="entry name" value="Actin-like ATPase domain"/>
    <property type="match status" value="2"/>
</dbReference>
<dbReference type="PROSITE" id="PS00933">
    <property type="entry name" value="FGGY_KINASES_1"/>
    <property type="match status" value="1"/>
</dbReference>
<keyword evidence="5" id="KW-0547">Nucleotide-binding</keyword>
<evidence type="ECO:0000256" key="7">
    <source>
        <dbReference type="ARBA" id="ARBA00022798"/>
    </source>
</evidence>
<dbReference type="GO" id="GO:0005524">
    <property type="term" value="F:ATP binding"/>
    <property type="evidence" value="ECO:0007669"/>
    <property type="project" value="UniProtKB-KW"/>
</dbReference>
<dbReference type="InterPro" id="IPR043129">
    <property type="entry name" value="ATPase_NBD"/>
</dbReference>
<dbReference type="GO" id="GO:0019563">
    <property type="term" value="P:glycerol catabolic process"/>
    <property type="evidence" value="ECO:0007669"/>
    <property type="project" value="TreeGrafter"/>
</dbReference>
<dbReference type="InterPro" id="IPR018483">
    <property type="entry name" value="Carb_kinase_FGGY_CS"/>
</dbReference>
<dbReference type="HAMAP" id="MF_00186">
    <property type="entry name" value="Glycerol_kin"/>
    <property type="match status" value="1"/>
</dbReference>
<dbReference type="InterPro" id="IPR005999">
    <property type="entry name" value="Glycerol_kin"/>
</dbReference>
<dbReference type="PANTHER" id="PTHR10196:SF69">
    <property type="entry name" value="GLYCEROL KINASE"/>
    <property type="match status" value="1"/>
</dbReference>
<keyword evidence="7" id="KW-0319">Glycerol metabolism</keyword>
<evidence type="ECO:0000256" key="9">
    <source>
        <dbReference type="ARBA" id="ARBA00043149"/>
    </source>
</evidence>
<dbReference type="Gene3D" id="3.30.420.40">
    <property type="match status" value="2"/>
</dbReference>
<accession>A0A6J7IGV5</accession>
<dbReference type="EC" id="2.7.1.30" evidence="3"/>
<evidence type="ECO:0000259" key="12">
    <source>
        <dbReference type="Pfam" id="PF02782"/>
    </source>
</evidence>
<dbReference type="InterPro" id="IPR018485">
    <property type="entry name" value="FGGY_C"/>
</dbReference>
<dbReference type="PROSITE" id="PS00445">
    <property type="entry name" value="FGGY_KINASES_2"/>
    <property type="match status" value="1"/>
</dbReference>
<evidence type="ECO:0000256" key="5">
    <source>
        <dbReference type="ARBA" id="ARBA00022741"/>
    </source>
</evidence>
<dbReference type="Pfam" id="PF00370">
    <property type="entry name" value="FGGY_N"/>
    <property type="match status" value="1"/>
</dbReference>
<name>A0A6J7IGV5_9ZZZZ</name>
<gene>
    <name evidence="13" type="ORF">UFOPK3564_02286</name>
</gene>
<dbReference type="NCBIfam" id="NF000756">
    <property type="entry name" value="PRK00047.1"/>
    <property type="match status" value="1"/>
</dbReference>
<dbReference type="NCBIfam" id="TIGR01311">
    <property type="entry name" value="glycerol_kin"/>
    <property type="match status" value="1"/>
</dbReference>
<dbReference type="AlphaFoldDB" id="A0A6J7IGV5"/>
<dbReference type="CDD" id="cd07769">
    <property type="entry name" value="ASKHA_NBD_FGGY_GK"/>
    <property type="match status" value="1"/>
</dbReference>
<dbReference type="InterPro" id="IPR018484">
    <property type="entry name" value="FGGY_N"/>
</dbReference>
<evidence type="ECO:0000256" key="6">
    <source>
        <dbReference type="ARBA" id="ARBA00022777"/>
    </source>
</evidence>
<evidence type="ECO:0000256" key="3">
    <source>
        <dbReference type="ARBA" id="ARBA00012099"/>
    </source>
</evidence>
<feature type="domain" description="Carbohydrate kinase FGGY N-terminal" evidence="11">
    <location>
        <begin position="1"/>
        <end position="246"/>
    </location>
</feature>
<comment type="catalytic activity">
    <reaction evidence="10">
        <text>glycerol + ATP = sn-glycerol 3-phosphate + ADP + H(+)</text>
        <dbReference type="Rhea" id="RHEA:21644"/>
        <dbReference type="ChEBI" id="CHEBI:15378"/>
        <dbReference type="ChEBI" id="CHEBI:17754"/>
        <dbReference type="ChEBI" id="CHEBI:30616"/>
        <dbReference type="ChEBI" id="CHEBI:57597"/>
        <dbReference type="ChEBI" id="CHEBI:456216"/>
        <dbReference type="EC" id="2.7.1.30"/>
    </reaction>
</comment>
<protein>
    <recommendedName>
        <fullName evidence="3">glycerol kinase</fullName>
        <ecNumber evidence="3">2.7.1.30</ecNumber>
    </recommendedName>
    <alternativeName>
        <fullName evidence="9">ATP:glycerol 3-phosphotransferase</fullName>
    </alternativeName>
</protein>
<evidence type="ECO:0000256" key="2">
    <source>
        <dbReference type="ARBA" id="ARBA00009156"/>
    </source>
</evidence>
<keyword evidence="4" id="KW-0808">Transferase</keyword>
<comment type="similarity">
    <text evidence="2">Belongs to the FGGY kinase family.</text>
</comment>
<dbReference type="EMBL" id="CAFBMK010000153">
    <property type="protein sequence ID" value="CAB4929397.1"/>
    <property type="molecule type" value="Genomic_DNA"/>
</dbReference>
<dbReference type="GO" id="GO:0006072">
    <property type="term" value="P:glycerol-3-phosphate metabolic process"/>
    <property type="evidence" value="ECO:0007669"/>
    <property type="project" value="InterPro"/>
</dbReference>